<protein>
    <submittedName>
        <fullName evidence="2">Uncharacterized protein</fullName>
    </submittedName>
</protein>
<keyword evidence="1" id="KW-0472">Membrane</keyword>
<evidence type="ECO:0000313" key="3">
    <source>
        <dbReference type="Proteomes" id="UP000198287"/>
    </source>
</evidence>
<evidence type="ECO:0000256" key="1">
    <source>
        <dbReference type="SAM" id="Phobius"/>
    </source>
</evidence>
<sequence length="223" mass="24270">MGLNLGYIKTVVAILKLASILLLIIAYAVGMSAYFGSEYNKGCIDPNGSDPQRTTVGSIVTFSSTSSPRPSSSSVLSTTEEFIVSLDPQPSSPGDPEEKTGCDKVPILWMERFHLIVSGVLVLLSAILLILHLVKKDLLENPKFTGIDFGYHFFGAIWLIVAALFMTYSATKIDSLAEELCHDPDNCQLMKQKLTAAAFAFLAGVMFLAIGVRSYGKKFYQTV</sequence>
<gene>
    <name evidence="2" type="ORF">Fcan01_14911</name>
</gene>
<feature type="transmembrane region" description="Helical" evidence="1">
    <location>
        <begin position="194"/>
        <end position="215"/>
    </location>
</feature>
<feature type="transmembrane region" description="Helical" evidence="1">
    <location>
        <begin position="113"/>
        <end position="134"/>
    </location>
</feature>
<dbReference type="AlphaFoldDB" id="A0A226DX78"/>
<reference evidence="2 3" key="1">
    <citation type="submission" date="2015-12" db="EMBL/GenBank/DDBJ databases">
        <title>The genome of Folsomia candida.</title>
        <authorList>
            <person name="Faddeeva A."/>
            <person name="Derks M.F."/>
            <person name="Anvar Y."/>
            <person name="Smit S."/>
            <person name="Van Straalen N."/>
            <person name="Roelofs D."/>
        </authorList>
    </citation>
    <scope>NUCLEOTIDE SEQUENCE [LARGE SCALE GENOMIC DNA]</scope>
    <source>
        <strain evidence="2 3">VU population</strain>
        <tissue evidence="2">Whole body</tissue>
    </source>
</reference>
<organism evidence="2 3">
    <name type="scientific">Folsomia candida</name>
    <name type="common">Springtail</name>
    <dbReference type="NCBI Taxonomy" id="158441"/>
    <lineage>
        <taxon>Eukaryota</taxon>
        <taxon>Metazoa</taxon>
        <taxon>Ecdysozoa</taxon>
        <taxon>Arthropoda</taxon>
        <taxon>Hexapoda</taxon>
        <taxon>Collembola</taxon>
        <taxon>Entomobryomorpha</taxon>
        <taxon>Isotomoidea</taxon>
        <taxon>Isotomidae</taxon>
        <taxon>Proisotominae</taxon>
        <taxon>Folsomia</taxon>
    </lineage>
</organism>
<comment type="caution">
    <text evidence="2">The sequence shown here is derived from an EMBL/GenBank/DDBJ whole genome shotgun (WGS) entry which is preliminary data.</text>
</comment>
<name>A0A226DX78_FOLCA</name>
<keyword evidence="3" id="KW-1185">Reference proteome</keyword>
<accession>A0A226DX78</accession>
<dbReference type="Proteomes" id="UP000198287">
    <property type="component" value="Unassembled WGS sequence"/>
</dbReference>
<evidence type="ECO:0000313" key="2">
    <source>
        <dbReference type="EMBL" id="OXA50085.1"/>
    </source>
</evidence>
<feature type="transmembrane region" description="Helical" evidence="1">
    <location>
        <begin position="149"/>
        <end position="168"/>
    </location>
</feature>
<proteinExistence type="predicted"/>
<dbReference type="EMBL" id="LNIX01000009">
    <property type="protein sequence ID" value="OXA50085.1"/>
    <property type="molecule type" value="Genomic_DNA"/>
</dbReference>
<keyword evidence="1" id="KW-0812">Transmembrane</keyword>
<dbReference type="OMA" id="QISITWI"/>
<feature type="transmembrane region" description="Helical" evidence="1">
    <location>
        <begin position="6"/>
        <end position="29"/>
    </location>
</feature>
<keyword evidence="1" id="KW-1133">Transmembrane helix</keyword>